<name>A0A2K4ZM42_9FIRM</name>
<protein>
    <submittedName>
        <fullName evidence="2">Uncharacterized protein</fullName>
    </submittedName>
</protein>
<evidence type="ECO:0000313" key="3">
    <source>
        <dbReference type="Proteomes" id="UP000236311"/>
    </source>
</evidence>
<gene>
    <name evidence="2" type="ORF">AMURIS_04285</name>
</gene>
<dbReference type="AlphaFoldDB" id="A0A2K4ZM42"/>
<evidence type="ECO:0000256" key="1">
    <source>
        <dbReference type="SAM" id="Phobius"/>
    </source>
</evidence>
<organism evidence="2 3">
    <name type="scientific">Acetatifactor muris</name>
    <dbReference type="NCBI Taxonomy" id="879566"/>
    <lineage>
        <taxon>Bacteria</taxon>
        <taxon>Bacillati</taxon>
        <taxon>Bacillota</taxon>
        <taxon>Clostridia</taxon>
        <taxon>Lachnospirales</taxon>
        <taxon>Lachnospiraceae</taxon>
        <taxon>Acetatifactor</taxon>
    </lineage>
</organism>
<dbReference type="OrthoDB" id="9783125at2"/>
<sequence length="194" mass="21864">MQLKRMFSTGSVKGTKNYLRTQKKYEVIRTIIYFAISISLFTAGYLQTGRRANLLSIVAVLGCLPASKSAVSAVMFLRFKSCKAQAAAEIEEHSQGLRCLYDMVFTSYRRNFVVSHLAVCGNTVCGYAERTDFAENEFNKHISEILKLDGHKNVTVKIFTSLPRYWERLEQMKELTAEVARTEAVIASLKSVAL</sequence>
<keyword evidence="1" id="KW-0812">Transmembrane</keyword>
<keyword evidence="1" id="KW-0472">Membrane</keyword>
<dbReference type="Proteomes" id="UP000236311">
    <property type="component" value="Unassembled WGS sequence"/>
</dbReference>
<feature type="transmembrane region" description="Helical" evidence="1">
    <location>
        <begin position="54"/>
        <end position="77"/>
    </location>
</feature>
<keyword evidence="1" id="KW-1133">Transmembrane helix</keyword>
<feature type="transmembrane region" description="Helical" evidence="1">
    <location>
        <begin position="30"/>
        <end position="48"/>
    </location>
</feature>
<proteinExistence type="predicted"/>
<dbReference type="EMBL" id="OFSM01000027">
    <property type="protein sequence ID" value="SOY31541.1"/>
    <property type="molecule type" value="Genomic_DNA"/>
</dbReference>
<accession>A0A2K4ZM42</accession>
<reference evidence="2 3" key="1">
    <citation type="submission" date="2018-01" db="EMBL/GenBank/DDBJ databases">
        <authorList>
            <person name="Gaut B.S."/>
            <person name="Morton B.R."/>
            <person name="Clegg M.T."/>
            <person name="Duvall M.R."/>
        </authorList>
    </citation>
    <scope>NUCLEOTIDE SEQUENCE [LARGE SCALE GENOMIC DNA]</scope>
    <source>
        <strain evidence="2">GP69</strain>
    </source>
</reference>
<dbReference type="RefSeq" id="WP_103241525.1">
    <property type="nucleotide sequence ID" value="NZ_CANRXC010000001.1"/>
</dbReference>
<evidence type="ECO:0000313" key="2">
    <source>
        <dbReference type="EMBL" id="SOY31541.1"/>
    </source>
</evidence>
<keyword evidence="3" id="KW-1185">Reference proteome</keyword>